<evidence type="ECO:0000313" key="3">
    <source>
        <dbReference type="EMBL" id="AJH00418.1"/>
    </source>
</evidence>
<dbReference type="CDD" id="cd04335">
    <property type="entry name" value="PrdX_deacylase"/>
    <property type="match status" value="1"/>
</dbReference>
<dbReference type="InterPro" id="IPR007214">
    <property type="entry name" value="YbaK/aa-tRNA-synth-assoc-dom"/>
</dbReference>
<gene>
    <name evidence="3" type="ORF">LF65_03866</name>
</gene>
<dbReference type="AlphaFoldDB" id="A0A0B5QQW9"/>
<dbReference type="PANTHER" id="PTHR31423:SF3">
    <property type="entry name" value="PROLYL-TRNA SYNTHETASE ASSOCIATED DOMAIN-CONTAINING PROTEIN 1-RELATED"/>
    <property type="match status" value="1"/>
</dbReference>
<sequence length="164" mass="19068">MSTTNEQKVYEILDLLGIKYTKYEHNPIYTVEEAQNLDIDIPGGHCKNLFIRNRKGDTHYLVVLDENKRVDLKALDKQIGSTRLSFASEERLYKYLKLTPGSVPPFGLINDSNREVIVLIDKDLANQDIVNFHPNVNTATIGISYKDFEKFILWRKNEFKYIEI</sequence>
<dbReference type="Proteomes" id="UP000031866">
    <property type="component" value="Chromosome"/>
</dbReference>
<dbReference type="RefSeq" id="WP_041898175.1">
    <property type="nucleotide sequence ID" value="NZ_CP010086.2"/>
</dbReference>
<dbReference type="InterPro" id="IPR036754">
    <property type="entry name" value="YbaK/aa-tRNA-synt-asso_dom_sf"/>
</dbReference>
<evidence type="ECO:0000256" key="1">
    <source>
        <dbReference type="ARBA" id="ARBA00010201"/>
    </source>
</evidence>
<comment type="similarity">
    <text evidence="1">Belongs to the PRORSD1 family.</text>
</comment>
<dbReference type="InterPro" id="IPR040285">
    <property type="entry name" value="ProX/PRXD1"/>
</dbReference>
<proteinExistence type="inferred from homology"/>
<name>A0A0B5QQW9_CLOBE</name>
<dbReference type="OrthoDB" id="9798587at2"/>
<dbReference type="Gene3D" id="3.90.960.10">
    <property type="entry name" value="YbaK/aminoacyl-tRNA synthetase-associated domain"/>
    <property type="match status" value="1"/>
</dbReference>
<dbReference type="KEGG" id="cbei:LF65_03866"/>
<dbReference type="SUPFAM" id="SSF55826">
    <property type="entry name" value="YbaK/ProRS associated domain"/>
    <property type="match status" value="1"/>
</dbReference>
<reference evidence="4" key="1">
    <citation type="submission" date="2014-12" db="EMBL/GenBank/DDBJ databases">
        <title>Genome sequence of Clostridium beijerinckii strain 59B.</title>
        <authorList>
            <person name="Little G.T."/>
            <person name="Minton N.P."/>
        </authorList>
    </citation>
    <scope>NUCLEOTIDE SEQUENCE [LARGE SCALE GENOMIC DNA]</scope>
    <source>
        <strain evidence="4">59B</strain>
    </source>
</reference>
<dbReference type="EMBL" id="CP010086">
    <property type="protein sequence ID" value="AJH00418.1"/>
    <property type="molecule type" value="Genomic_DNA"/>
</dbReference>
<organism evidence="3 4">
    <name type="scientific">Clostridium beijerinckii</name>
    <name type="common">Clostridium MP</name>
    <dbReference type="NCBI Taxonomy" id="1520"/>
    <lineage>
        <taxon>Bacteria</taxon>
        <taxon>Bacillati</taxon>
        <taxon>Bacillota</taxon>
        <taxon>Clostridia</taxon>
        <taxon>Eubacteriales</taxon>
        <taxon>Clostridiaceae</taxon>
        <taxon>Clostridium</taxon>
    </lineage>
</organism>
<evidence type="ECO:0000313" key="4">
    <source>
        <dbReference type="Proteomes" id="UP000031866"/>
    </source>
</evidence>
<accession>A0A0B5QQW9</accession>
<dbReference type="GO" id="GO:0002161">
    <property type="term" value="F:aminoacyl-tRNA deacylase activity"/>
    <property type="evidence" value="ECO:0007669"/>
    <property type="project" value="InterPro"/>
</dbReference>
<dbReference type="Pfam" id="PF04073">
    <property type="entry name" value="tRNA_edit"/>
    <property type="match status" value="1"/>
</dbReference>
<dbReference type="PANTHER" id="PTHR31423">
    <property type="entry name" value="YBAK DOMAIN-CONTAINING PROTEIN"/>
    <property type="match status" value="1"/>
</dbReference>
<dbReference type="FunFam" id="3.90.960.10:FF:000005">
    <property type="entry name" value="Putative prolyl-tRNA synthetase"/>
    <property type="match status" value="1"/>
</dbReference>
<evidence type="ECO:0000259" key="2">
    <source>
        <dbReference type="Pfam" id="PF04073"/>
    </source>
</evidence>
<dbReference type="STRING" id="1520.LF65_03866"/>
<protein>
    <submittedName>
        <fullName evidence="3">Aminoacyl-tRNA deacylase</fullName>
    </submittedName>
</protein>
<feature type="domain" description="YbaK/aminoacyl-tRNA synthetase-associated" evidence="2">
    <location>
        <begin position="25"/>
        <end position="151"/>
    </location>
</feature>